<proteinExistence type="predicted"/>
<name>A0ABU6QCN5_9FABA</name>
<evidence type="ECO:0000313" key="3">
    <source>
        <dbReference type="Proteomes" id="UP001341840"/>
    </source>
</evidence>
<protein>
    <submittedName>
        <fullName evidence="2">Uncharacterized protein</fullName>
    </submittedName>
</protein>
<feature type="region of interest" description="Disordered" evidence="1">
    <location>
        <begin position="29"/>
        <end position="55"/>
    </location>
</feature>
<organism evidence="2 3">
    <name type="scientific">Stylosanthes scabra</name>
    <dbReference type="NCBI Taxonomy" id="79078"/>
    <lineage>
        <taxon>Eukaryota</taxon>
        <taxon>Viridiplantae</taxon>
        <taxon>Streptophyta</taxon>
        <taxon>Embryophyta</taxon>
        <taxon>Tracheophyta</taxon>
        <taxon>Spermatophyta</taxon>
        <taxon>Magnoliopsida</taxon>
        <taxon>eudicotyledons</taxon>
        <taxon>Gunneridae</taxon>
        <taxon>Pentapetalae</taxon>
        <taxon>rosids</taxon>
        <taxon>fabids</taxon>
        <taxon>Fabales</taxon>
        <taxon>Fabaceae</taxon>
        <taxon>Papilionoideae</taxon>
        <taxon>50 kb inversion clade</taxon>
        <taxon>dalbergioids sensu lato</taxon>
        <taxon>Dalbergieae</taxon>
        <taxon>Pterocarpus clade</taxon>
        <taxon>Stylosanthes</taxon>
    </lineage>
</organism>
<comment type="caution">
    <text evidence="2">The sequence shown here is derived from an EMBL/GenBank/DDBJ whole genome shotgun (WGS) entry which is preliminary data.</text>
</comment>
<gene>
    <name evidence="2" type="ORF">PIB30_035411</name>
</gene>
<keyword evidence="3" id="KW-1185">Reference proteome</keyword>
<evidence type="ECO:0000256" key="1">
    <source>
        <dbReference type="SAM" id="MobiDB-lite"/>
    </source>
</evidence>
<dbReference type="EMBL" id="JASCZI010000169">
    <property type="protein sequence ID" value="MED6109628.1"/>
    <property type="molecule type" value="Genomic_DNA"/>
</dbReference>
<dbReference type="Proteomes" id="UP001341840">
    <property type="component" value="Unassembled WGS sequence"/>
</dbReference>
<reference evidence="2 3" key="1">
    <citation type="journal article" date="2023" name="Plants (Basel)">
        <title>Bridging the Gap: Combining Genomics and Transcriptomics Approaches to Understand Stylosanthes scabra, an Orphan Legume from the Brazilian Caatinga.</title>
        <authorList>
            <person name="Ferreira-Neto J.R.C."/>
            <person name="da Silva M.D."/>
            <person name="Binneck E."/>
            <person name="de Melo N.F."/>
            <person name="da Silva R.H."/>
            <person name="de Melo A.L.T.M."/>
            <person name="Pandolfi V."/>
            <person name="Bustamante F.O."/>
            <person name="Brasileiro-Vidal A.C."/>
            <person name="Benko-Iseppon A.M."/>
        </authorList>
    </citation>
    <scope>NUCLEOTIDE SEQUENCE [LARGE SCALE GENOMIC DNA]</scope>
    <source>
        <tissue evidence="2">Leaves</tissue>
    </source>
</reference>
<sequence length="55" mass="6380">MEIKSSTRHAVFYAKATFEAEVAGESKRNEKIATKHRRPLLEPMRTHPMEPCVRI</sequence>
<accession>A0ABU6QCN5</accession>
<evidence type="ECO:0000313" key="2">
    <source>
        <dbReference type="EMBL" id="MED6109628.1"/>
    </source>
</evidence>